<sequence>MVNKRKNETKERESLDPKGEGPAKKHRKPDPAFTGKEPLWYRKRFDLEEVLDAIGFTAKAGEVFEKLARNWYARHRPARILTPGDVEKGGGRFYYMIVDFIIEYGAVFWSNEARGHLVNKGPNAYRPAKRRKGDHISYLYPRDSVYRPKGLRNHTQEILREERIDSCIFAALKPYFFGLHFKGRVSNENKDPDGFEDWPLSDDDHAECLKILVDMSKETPWKNTSPLAPRKCRCRTSPSVGSSPTPIIYKPPESEADVNVSNEPRDHVQQKHHRSSVSAGPTAVLDSPRVDKHKYQATKYTDSKSALINLARLRGIKFEPMAAKESIIALLEDFDVAWNSNVASPARTDYDRLNIRTLREIMQERGLQAKANIPDLLIGYLREFDRVRAWREASMDPDILQDRIQLAPASTWIPLPPSYGHNNGFSYDYGVPRPIDYASLPSRPLNPSTQNQVPDSVPANVGCPNQRSALQNGFISWPGFMGVMSPGNSSFMGGVVHPVNADIQSRSFIPNYDRADKSKNIKRESLDLSTAPRRSFIPNYNSKADNVTSGSKDSNGIESIVDADNTTNLDGDSKAIGSTDDEGTAASVAPSDDVMDITATDNKTSEVITSPPAAKTGLPSHCKIDTGLKLSLAPGFSSRLPRPFKIPSATLTLQIATVKEEGALKKKRNKIEAPAEARKSMTGSGMGVVKRDGK</sequence>
<reference evidence="2 3" key="1">
    <citation type="submission" date="2019-04" db="EMBL/GenBank/DDBJ databases">
        <title>High contiguity whole genome sequence and gene annotation resource for two Venturia nashicola isolates.</title>
        <authorList>
            <person name="Prokchorchik M."/>
            <person name="Won K."/>
            <person name="Lee Y."/>
            <person name="Choi E.D."/>
            <person name="Segonzac C."/>
            <person name="Sohn K.H."/>
        </authorList>
    </citation>
    <scope>NUCLEOTIDE SEQUENCE [LARGE SCALE GENOMIC DNA]</scope>
    <source>
        <strain evidence="2 3">PRI2</strain>
    </source>
</reference>
<gene>
    <name evidence="2" type="ORF">E6O75_ATG04844</name>
</gene>
<feature type="compositionally biased region" description="Basic and acidic residues" evidence="1">
    <location>
        <begin position="663"/>
        <end position="679"/>
    </location>
</feature>
<feature type="compositionally biased region" description="Basic and acidic residues" evidence="1">
    <location>
        <begin position="1"/>
        <end position="23"/>
    </location>
</feature>
<keyword evidence="3" id="KW-1185">Reference proteome</keyword>
<dbReference type="EMBL" id="SNSC02000009">
    <property type="protein sequence ID" value="TID21449.1"/>
    <property type="molecule type" value="Genomic_DNA"/>
</dbReference>
<organism evidence="2 3">
    <name type="scientific">Venturia nashicola</name>
    <dbReference type="NCBI Taxonomy" id="86259"/>
    <lineage>
        <taxon>Eukaryota</taxon>
        <taxon>Fungi</taxon>
        <taxon>Dikarya</taxon>
        <taxon>Ascomycota</taxon>
        <taxon>Pezizomycotina</taxon>
        <taxon>Dothideomycetes</taxon>
        <taxon>Pleosporomycetidae</taxon>
        <taxon>Venturiales</taxon>
        <taxon>Venturiaceae</taxon>
        <taxon>Venturia</taxon>
    </lineage>
</organism>
<comment type="caution">
    <text evidence="2">The sequence shown here is derived from an EMBL/GenBank/DDBJ whole genome shotgun (WGS) entry which is preliminary data.</text>
</comment>
<feature type="region of interest" description="Disordered" evidence="1">
    <location>
        <begin position="222"/>
        <end position="290"/>
    </location>
</feature>
<proteinExistence type="predicted"/>
<feature type="compositionally biased region" description="Polar residues" evidence="1">
    <location>
        <begin position="236"/>
        <end position="245"/>
    </location>
</feature>
<evidence type="ECO:0000313" key="2">
    <source>
        <dbReference type="EMBL" id="TID21449.1"/>
    </source>
</evidence>
<dbReference type="AlphaFoldDB" id="A0A4Z1PHZ1"/>
<evidence type="ECO:0000256" key="1">
    <source>
        <dbReference type="SAM" id="MobiDB-lite"/>
    </source>
</evidence>
<name>A0A4Z1PHZ1_9PEZI</name>
<evidence type="ECO:0000313" key="3">
    <source>
        <dbReference type="Proteomes" id="UP000298493"/>
    </source>
</evidence>
<feature type="region of interest" description="Disordered" evidence="1">
    <location>
        <begin position="663"/>
        <end position="694"/>
    </location>
</feature>
<accession>A0A4Z1PHZ1</accession>
<protein>
    <submittedName>
        <fullName evidence="2">Uncharacterized protein</fullName>
    </submittedName>
</protein>
<feature type="region of interest" description="Disordered" evidence="1">
    <location>
        <begin position="1"/>
        <end position="35"/>
    </location>
</feature>
<dbReference type="Proteomes" id="UP000298493">
    <property type="component" value="Unassembled WGS sequence"/>
</dbReference>